<dbReference type="GeneID" id="9621235"/>
<dbReference type="RefSeq" id="XP_002947892.1">
    <property type="nucleotide sequence ID" value="XM_002947846.1"/>
</dbReference>
<protein>
    <submittedName>
        <fullName evidence="2">Uncharacterized protein</fullName>
    </submittedName>
</protein>
<evidence type="ECO:0000256" key="1">
    <source>
        <dbReference type="SAM" id="MobiDB-lite"/>
    </source>
</evidence>
<feature type="compositionally biased region" description="Low complexity" evidence="1">
    <location>
        <begin position="8"/>
        <end position="22"/>
    </location>
</feature>
<sequence>MAASEYPSSTAAHAGSAAASASPKITKLPEDVQPEVRQLISTVQAFKAATDWDRIDSATRALDADCVYDSPFMYITGGRDRVRAVAKLLAPFAYTEFDPKLVHITMNSAERKAELEVEGMLRVLPRRYWFAPVTWILPSSIPLGGTITLHVTSWNDKVSRIQERFTNIPVIIPRLVRWLAGWAMGSFGVVAEPALCTLNDWYTAGFTSVQGSMEQVVQQHPQAAAVISKAAEVRDKVATSAEAAKARVMSIVSE</sequence>
<dbReference type="OrthoDB" id="531793at2759"/>
<name>D8TNQ5_VOLCA</name>
<accession>D8TNQ5</accession>
<feature type="region of interest" description="Disordered" evidence="1">
    <location>
        <begin position="1"/>
        <end position="25"/>
    </location>
</feature>
<evidence type="ECO:0000313" key="2">
    <source>
        <dbReference type="EMBL" id="EFJ50880.1"/>
    </source>
</evidence>
<dbReference type="EMBL" id="GL378329">
    <property type="protein sequence ID" value="EFJ50880.1"/>
    <property type="molecule type" value="Genomic_DNA"/>
</dbReference>
<keyword evidence="3" id="KW-1185">Reference proteome</keyword>
<dbReference type="InParanoid" id="D8TNQ5"/>
<evidence type="ECO:0000313" key="3">
    <source>
        <dbReference type="Proteomes" id="UP000001058"/>
    </source>
</evidence>
<gene>
    <name evidence="2" type="ORF">VOLCADRAFT_88263</name>
</gene>
<organism evidence="3">
    <name type="scientific">Volvox carteri f. nagariensis</name>
    <dbReference type="NCBI Taxonomy" id="3068"/>
    <lineage>
        <taxon>Eukaryota</taxon>
        <taxon>Viridiplantae</taxon>
        <taxon>Chlorophyta</taxon>
        <taxon>core chlorophytes</taxon>
        <taxon>Chlorophyceae</taxon>
        <taxon>CS clade</taxon>
        <taxon>Chlamydomonadales</taxon>
        <taxon>Volvocaceae</taxon>
        <taxon>Volvox</taxon>
    </lineage>
</organism>
<dbReference type="AlphaFoldDB" id="D8TNQ5"/>
<proteinExistence type="predicted"/>
<reference evidence="2 3" key="1">
    <citation type="journal article" date="2010" name="Science">
        <title>Genomic analysis of organismal complexity in the multicellular green alga Volvox carteri.</title>
        <authorList>
            <person name="Prochnik S.E."/>
            <person name="Umen J."/>
            <person name="Nedelcu A.M."/>
            <person name="Hallmann A."/>
            <person name="Miller S.M."/>
            <person name="Nishii I."/>
            <person name="Ferris P."/>
            <person name="Kuo A."/>
            <person name="Mitros T."/>
            <person name="Fritz-Laylin L.K."/>
            <person name="Hellsten U."/>
            <person name="Chapman J."/>
            <person name="Simakov O."/>
            <person name="Rensing S.A."/>
            <person name="Terry A."/>
            <person name="Pangilinan J."/>
            <person name="Kapitonov V."/>
            <person name="Jurka J."/>
            <person name="Salamov A."/>
            <person name="Shapiro H."/>
            <person name="Schmutz J."/>
            <person name="Grimwood J."/>
            <person name="Lindquist E."/>
            <person name="Lucas S."/>
            <person name="Grigoriev I.V."/>
            <person name="Schmitt R."/>
            <person name="Kirk D."/>
            <person name="Rokhsar D.S."/>
        </authorList>
    </citation>
    <scope>NUCLEOTIDE SEQUENCE [LARGE SCALE GENOMIC DNA]</scope>
    <source>
        <strain evidence="3">f. Nagariensis / Eve</strain>
    </source>
</reference>
<dbReference type="Proteomes" id="UP000001058">
    <property type="component" value="Unassembled WGS sequence"/>
</dbReference>
<dbReference type="KEGG" id="vcn:VOLCADRAFT_88263"/>